<proteinExistence type="predicted"/>
<keyword evidence="4" id="KW-0804">Transcription</keyword>
<dbReference type="InterPro" id="IPR050987">
    <property type="entry name" value="AtrR-like"/>
</dbReference>
<dbReference type="CDD" id="cd12148">
    <property type="entry name" value="fungal_TF_MHR"/>
    <property type="match status" value="1"/>
</dbReference>
<dbReference type="GO" id="GO:0006351">
    <property type="term" value="P:DNA-templated transcription"/>
    <property type="evidence" value="ECO:0007669"/>
    <property type="project" value="InterPro"/>
</dbReference>
<dbReference type="SMART" id="SM00066">
    <property type="entry name" value="GAL4"/>
    <property type="match status" value="1"/>
</dbReference>
<dbReference type="VEuPathDB" id="FungiDB:ASPSYDRAFT_469033"/>
<dbReference type="Gene3D" id="4.10.240.10">
    <property type="entry name" value="Zn(2)-C6 fungal-type DNA-binding domain"/>
    <property type="match status" value="1"/>
</dbReference>
<dbReference type="GO" id="GO:0008270">
    <property type="term" value="F:zinc ion binding"/>
    <property type="evidence" value="ECO:0007669"/>
    <property type="project" value="InterPro"/>
</dbReference>
<dbReference type="InterPro" id="IPR001138">
    <property type="entry name" value="Zn2Cys6_DnaBD"/>
</dbReference>
<dbReference type="STRING" id="1036612.A0A1L9T543"/>
<dbReference type="GeneID" id="63763409"/>
<keyword evidence="3" id="KW-0238">DNA-binding</keyword>
<dbReference type="InterPro" id="IPR036864">
    <property type="entry name" value="Zn2-C6_fun-type_DNA-bd_sf"/>
</dbReference>
<evidence type="ECO:0000313" key="7">
    <source>
        <dbReference type="EMBL" id="OJJ54562.1"/>
    </source>
</evidence>
<dbReference type="PANTHER" id="PTHR46910">
    <property type="entry name" value="TRANSCRIPTION FACTOR PDR1"/>
    <property type="match status" value="1"/>
</dbReference>
<dbReference type="CDD" id="cd00067">
    <property type="entry name" value="GAL4"/>
    <property type="match status" value="1"/>
</dbReference>
<evidence type="ECO:0000313" key="8">
    <source>
        <dbReference type="Proteomes" id="UP000184356"/>
    </source>
</evidence>
<dbReference type="PANTHER" id="PTHR46910:SF5">
    <property type="entry name" value="ZN(II)2CYS6 TRANSCRIPTION FACTOR (EUROFUNG)"/>
    <property type="match status" value="1"/>
</dbReference>
<dbReference type="SUPFAM" id="SSF57701">
    <property type="entry name" value="Zn2/Cys6 DNA-binding domain"/>
    <property type="match status" value="1"/>
</dbReference>
<dbReference type="Pfam" id="PF00172">
    <property type="entry name" value="Zn_clus"/>
    <property type="match status" value="1"/>
</dbReference>
<evidence type="ECO:0000256" key="3">
    <source>
        <dbReference type="ARBA" id="ARBA00023125"/>
    </source>
</evidence>
<keyword evidence="2" id="KW-0805">Transcription regulation</keyword>
<name>A0A1L9T543_9EURO</name>
<dbReference type="OrthoDB" id="2740448at2759"/>
<dbReference type="SMART" id="SM00906">
    <property type="entry name" value="Fungal_trans"/>
    <property type="match status" value="1"/>
</dbReference>
<dbReference type="PROSITE" id="PS50048">
    <property type="entry name" value="ZN2_CY6_FUNGAL_2"/>
    <property type="match status" value="1"/>
</dbReference>
<dbReference type="EMBL" id="KV878594">
    <property type="protein sequence ID" value="OJJ54562.1"/>
    <property type="molecule type" value="Genomic_DNA"/>
</dbReference>
<dbReference type="GO" id="GO:0003677">
    <property type="term" value="F:DNA binding"/>
    <property type="evidence" value="ECO:0007669"/>
    <property type="project" value="UniProtKB-KW"/>
</dbReference>
<protein>
    <recommendedName>
        <fullName evidence="6">Zn(2)-C6 fungal-type domain-containing protein</fullName>
    </recommendedName>
</protein>
<accession>A0A1L9T543</accession>
<keyword evidence="8" id="KW-1185">Reference proteome</keyword>
<evidence type="ECO:0000259" key="6">
    <source>
        <dbReference type="PROSITE" id="PS50048"/>
    </source>
</evidence>
<feature type="domain" description="Zn(2)-C6 fungal-type" evidence="6">
    <location>
        <begin position="11"/>
        <end position="41"/>
    </location>
</feature>
<dbReference type="AlphaFoldDB" id="A0A1L9T543"/>
<sequence length="599" mass="67446">MSSQRPTARTSCRRCQLKKTRCNKVDPRCDKCEAAGAECTYVPRKSRPRRPWGVDDQNILSSILERLDRLEDHCELARLREDCTYAARSISVSSASSGMDSPVPTGLNSVHGDDARGMIRGLWNQIKNPATRPRALSGIFCYLKPLEICILQSERLNNAVDAAIDDLDSFTDYTAPIGSAPDHPIIPKHVARNWIQKYHDCRQVNGPRTHLDKDFLMALPDLLETRHVQIDCTAQIIYYNVLLHGSLLDHEGFRTKREIVNCISESCIKIGASWLELAGSTAADLSAASIMVSLALEEAEFELAWKALGHACSVARTLGYFWVDSNNRGTTNKDHKHGDNELNGLDEADRNRKRFEFWHLLRMDCMFRLSLGKPALIPAGSWAVNFPDPTITGNDDPDMHFVQIHFLASMRQTLVMLKCLDHIDGLGGEVLDEKTAGDLAMEIHTTIDIWKPDELLSMTTNHVDSWFALDILLGAYKHLIIIDLHAHSSRNNGRLSSITVDLARRALELFQSFMRSTSHAHWGTSLVLLHQFIPFLVLSTNVIQSHSRLEASSDLELVHWMRSFLERTAQERVKLRPVVYTMISMALACEKATIPTANY</sequence>
<gene>
    <name evidence="7" type="ORF">ASPSYDRAFT_469033</name>
</gene>
<keyword evidence="5" id="KW-0539">Nucleus</keyword>
<dbReference type="GO" id="GO:0000981">
    <property type="term" value="F:DNA-binding transcription factor activity, RNA polymerase II-specific"/>
    <property type="evidence" value="ECO:0007669"/>
    <property type="project" value="InterPro"/>
</dbReference>
<organism evidence="7 8">
    <name type="scientific">Aspergillus sydowii CBS 593.65</name>
    <dbReference type="NCBI Taxonomy" id="1036612"/>
    <lineage>
        <taxon>Eukaryota</taxon>
        <taxon>Fungi</taxon>
        <taxon>Dikarya</taxon>
        <taxon>Ascomycota</taxon>
        <taxon>Pezizomycotina</taxon>
        <taxon>Eurotiomycetes</taxon>
        <taxon>Eurotiomycetidae</taxon>
        <taxon>Eurotiales</taxon>
        <taxon>Aspergillaceae</taxon>
        <taxon>Aspergillus</taxon>
        <taxon>Aspergillus subgen. Nidulantes</taxon>
    </lineage>
</organism>
<dbReference type="InterPro" id="IPR007219">
    <property type="entry name" value="XnlR_reg_dom"/>
</dbReference>
<dbReference type="RefSeq" id="XP_040698368.1">
    <property type="nucleotide sequence ID" value="XM_040847336.1"/>
</dbReference>
<dbReference type="Proteomes" id="UP000184356">
    <property type="component" value="Unassembled WGS sequence"/>
</dbReference>
<keyword evidence="1" id="KW-0479">Metal-binding</keyword>
<evidence type="ECO:0000256" key="5">
    <source>
        <dbReference type="ARBA" id="ARBA00023242"/>
    </source>
</evidence>
<evidence type="ECO:0000256" key="4">
    <source>
        <dbReference type="ARBA" id="ARBA00023163"/>
    </source>
</evidence>
<reference evidence="8" key="1">
    <citation type="journal article" date="2017" name="Genome Biol.">
        <title>Comparative genomics reveals high biological diversity and specific adaptations in the industrially and medically important fungal genus Aspergillus.</title>
        <authorList>
            <person name="de Vries R.P."/>
            <person name="Riley R."/>
            <person name="Wiebenga A."/>
            <person name="Aguilar-Osorio G."/>
            <person name="Amillis S."/>
            <person name="Uchima C.A."/>
            <person name="Anderluh G."/>
            <person name="Asadollahi M."/>
            <person name="Askin M."/>
            <person name="Barry K."/>
            <person name="Battaglia E."/>
            <person name="Bayram O."/>
            <person name="Benocci T."/>
            <person name="Braus-Stromeyer S.A."/>
            <person name="Caldana C."/>
            <person name="Canovas D."/>
            <person name="Cerqueira G.C."/>
            <person name="Chen F."/>
            <person name="Chen W."/>
            <person name="Choi C."/>
            <person name="Clum A."/>
            <person name="Dos Santos R.A."/>
            <person name="Damasio A.R."/>
            <person name="Diallinas G."/>
            <person name="Emri T."/>
            <person name="Fekete E."/>
            <person name="Flipphi M."/>
            <person name="Freyberg S."/>
            <person name="Gallo A."/>
            <person name="Gournas C."/>
            <person name="Habgood R."/>
            <person name="Hainaut M."/>
            <person name="Harispe M.L."/>
            <person name="Henrissat B."/>
            <person name="Hilden K.S."/>
            <person name="Hope R."/>
            <person name="Hossain A."/>
            <person name="Karabika E."/>
            <person name="Karaffa L."/>
            <person name="Karanyi Z."/>
            <person name="Krasevec N."/>
            <person name="Kuo A."/>
            <person name="Kusch H."/>
            <person name="LaButti K."/>
            <person name="Lagendijk E.L."/>
            <person name="Lapidus A."/>
            <person name="Levasseur A."/>
            <person name="Lindquist E."/>
            <person name="Lipzen A."/>
            <person name="Logrieco A.F."/>
            <person name="MacCabe A."/>
            <person name="Maekelae M.R."/>
            <person name="Malavazi I."/>
            <person name="Melin P."/>
            <person name="Meyer V."/>
            <person name="Mielnichuk N."/>
            <person name="Miskei M."/>
            <person name="Molnar A.P."/>
            <person name="Mule G."/>
            <person name="Ngan C.Y."/>
            <person name="Orejas M."/>
            <person name="Orosz E."/>
            <person name="Ouedraogo J.P."/>
            <person name="Overkamp K.M."/>
            <person name="Park H.-S."/>
            <person name="Perrone G."/>
            <person name="Piumi F."/>
            <person name="Punt P.J."/>
            <person name="Ram A.F."/>
            <person name="Ramon A."/>
            <person name="Rauscher S."/>
            <person name="Record E."/>
            <person name="Riano-Pachon D.M."/>
            <person name="Robert V."/>
            <person name="Roehrig J."/>
            <person name="Ruller R."/>
            <person name="Salamov A."/>
            <person name="Salih N.S."/>
            <person name="Samson R.A."/>
            <person name="Sandor E."/>
            <person name="Sanguinetti M."/>
            <person name="Schuetze T."/>
            <person name="Sepcic K."/>
            <person name="Shelest E."/>
            <person name="Sherlock G."/>
            <person name="Sophianopoulou V."/>
            <person name="Squina F.M."/>
            <person name="Sun H."/>
            <person name="Susca A."/>
            <person name="Todd R.B."/>
            <person name="Tsang A."/>
            <person name="Unkles S.E."/>
            <person name="van de Wiele N."/>
            <person name="van Rossen-Uffink D."/>
            <person name="Oliveira J.V."/>
            <person name="Vesth T.C."/>
            <person name="Visser J."/>
            <person name="Yu J.-H."/>
            <person name="Zhou M."/>
            <person name="Andersen M.R."/>
            <person name="Archer D.B."/>
            <person name="Baker S.E."/>
            <person name="Benoit I."/>
            <person name="Brakhage A.A."/>
            <person name="Braus G.H."/>
            <person name="Fischer R."/>
            <person name="Frisvad J.C."/>
            <person name="Goldman G.H."/>
            <person name="Houbraken J."/>
            <person name="Oakley B."/>
            <person name="Pocsi I."/>
            <person name="Scazzocchio C."/>
            <person name="Seiboth B."/>
            <person name="vanKuyk P.A."/>
            <person name="Wortman J."/>
            <person name="Dyer P.S."/>
            <person name="Grigoriev I.V."/>
        </authorList>
    </citation>
    <scope>NUCLEOTIDE SEQUENCE [LARGE SCALE GENOMIC DNA]</scope>
    <source>
        <strain evidence="8">CBS 593.65</strain>
    </source>
</reference>
<evidence type="ECO:0000256" key="2">
    <source>
        <dbReference type="ARBA" id="ARBA00023015"/>
    </source>
</evidence>
<evidence type="ECO:0000256" key="1">
    <source>
        <dbReference type="ARBA" id="ARBA00022723"/>
    </source>
</evidence>